<dbReference type="GO" id="GO:0016020">
    <property type="term" value="C:membrane"/>
    <property type="evidence" value="ECO:0007669"/>
    <property type="project" value="TreeGrafter"/>
</dbReference>
<keyword evidence="2" id="KW-0597">Phosphoprotein</keyword>
<evidence type="ECO:0000313" key="5">
    <source>
        <dbReference type="Proteomes" id="UP000092124"/>
    </source>
</evidence>
<dbReference type="InterPro" id="IPR035915">
    <property type="entry name" value="Plakin_repeat_sf"/>
</dbReference>
<dbReference type="GO" id="GO:0045110">
    <property type="term" value="P:intermediate filament bundle assembly"/>
    <property type="evidence" value="ECO:0007669"/>
    <property type="project" value="TreeGrafter"/>
</dbReference>
<dbReference type="PANTHER" id="PTHR23169:SF21">
    <property type="entry name" value="EPIPLAKIN"/>
    <property type="match status" value="1"/>
</dbReference>
<accession>A0A1A6HTX1</accession>
<dbReference type="GO" id="GO:0030054">
    <property type="term" value="C:cell junction"/>
    <property type="evidence" value="ECO:0007669"/>
    <property type="project" value="TreeGrafter"/>
</dbReference>
<dbReference type="GO" id="GO:0042995">
    <property type="term" value="C:cell projection"/>
    <property type="evidence" value="ECO:0007669"/>
    <property type="project" value="UniProtKB-SubCell"/>
</dbReference>
<protein>
    <submittedName>
        <fullName evidence="4">Uncharacterized protein</fullName>
    </submittedName>
</protein>
<name>A0A1A6HTX1_NEOLE</name>
<keyword evidence="5" id="KW-1185">Reference proteome</keyword>
<dbReference type="Proteomes" id="UP000092124">
    <property type="component" value="Unassembled WGS sequence"/>
</dbReference>
<dbReference type="GO" id="GO:0005737">
    <property type="term" value="C:cytoplasm"/>
    <property type="evidence" value="ECO:0007669"/>
    <property type="project" value="TreeGrafter"/>
</dbReference>
<organism evidence="4 5">
    <name type="scientific">Neotoma lepida</name>
    <name type="common">Desert woodrat</name>
    <dbReference type="NCBI Taxonomy" id="56216"/>
    <lineage>
        <taxon>Eukaryota</taxon>
        <taxon>Metazoa</taxon>
        <taxon>Chordata</taxon>
        <taxon>Craniata</taxon>
        <taxon>Vertebrata</taxon>
        <taxon>Euteleostomi</taxon>
        <taxon>Mammalia</taxon>
        <taxon>Eutheria</taxon>
        <taxon>Euarchontoglires</taxon>
        <taxon>Glires</taxon>
        <taxon>Rodentia</taxon>
        <taxon>Myomorpha</taxon>
        <taxon>Muroidea</taxon>
        <taxon>Cricetidae</taxon>
        <taxon>Neotominae</taxon>
        <taxon>Neotoma</taxon>
    </lineage>
</organism>
<dbReference type="InterPro" id="IPR043197">
    <property type="entry name" value="Plakin"/>
</dbReference>
<evidence type="ECO:0000256" key="1">
    <source>
        <dbReference type="ARBA" id="ARBA00009109"/>
    </source>
</evidence>
<dbReference type="OrthoDB" id="9386968at2759"/>
<dbReference type="Gene3D" id="3.90.1290.10">
    <property type="entry name" value="Plakin repeat"/>
    <property type="match status" value="1"/>
</dbReference>
<proteinExistence type="inferred from homology"/>
<reference evidence="4 5" key="1">
    <citation type="submission" date="2016-06" db="EMBL/GenBank/DDBJ databases">
        <title>The Draft Genome Sequence and Annotation of the Desert Woodrat Neotoma lepida.</title>
        <authorList>
            <person name="Campbell M."/>
            <person name="Oakeson K.F."/>
            <person name="Yandell M."/>
            <person name="Halpert J.R."/>
            <person name="Dearing D."/>
        </authorList>
    </citation>
    <scope>NUCLEOTIDE SEQUENCE [LARGE SCALE GENOMIC DNA]</scope>
    <source>
        <strain evidence="4">417</strain>
        <tissue evidence="4">Liver</tissue>
    </source>
</reference>
<keyword evidence="3" id="KW-0677">Repeat</keyword>
<dbReference type="AlphaFoldDB" id="A0A1A6HTX1"/>
<dbReference type="Pfam" id="PF00681">
    <property type="entry name" value="Plectin"/>
    <property type="match status" value="1"/>
</dbReference>
<evidence type="ECO:0000256" key="2">
    <source>
        <dbReference type="ARBA" id="ARBA00022553"/>
    </source>
</evidence>
<comment type="similarity">
    <text evidence="1">Belongs to the plakin or cytolinker family.</text>
</comment>
<gene>
    <name evidence="4" type="ORF">A6R68_24117</name>
</gene>
<dbReference type="SMART" id="SM00250">
    <property type="entry name" value="PLEC"/>
    <property type="match status" value="1"/>
</dbReference>
<evidence type="ECO:0000313" key="4">
    <source>
        <dbReference type="EMBL" id="OBS81893.1"/>
    </source>
</evidence>
<dbReference type="STRING" id="56216.A0A1A6HTX1"/>
<dbReference type="EMBL" id="LZPO01008747">
    <property type="protein sequence ID" value="OBS81893.1"/>
    <property type="molecule type" value="Genomic_DNA"/>
</dbReference>
<dbReference type="GO" id="GO:0005198">
    <property type="term" value="F:structural molecule activity"/>
    <property type="evidence" value="ECO:0007669"/>
    <property type="project" value="TreeGrafter"/>
</dbReference>
<dbReference type="SUPFAM" id="SSF75399">
    <property type="entry name" value="Plakin repeat"/>
    <property type="match status" value="1"/>
</dbReference>
<evidence type="ECO:0000256" key="3">
    <source>
        <dbReference type="ARBA" id="ARBA00022737"/>
    </source>
</evidence>
<comment type="caution">
    <text evidence="4">The sequence shown here is derived from an EMBL/GenBank/DDBJ whole genome shotgun (WGS) entry which is preliminary data.</text>
</comment>
<dbReference type="GO" id="GO:1990254">
    <property type="term" value="F:keratin filament binding"/>
    <property type="evidence" value="ECO:0007669"/>
    <property type="project" value="TreeGrafter"/>
</dbReference>
<dbReference type="InterPro" id="IPR001101">
    <property type="entry name" value="Plectin_repeat"/>
</dbReference>
<dbReference type="GO" id="GO:0045095">
    <property type="term" value="C:keratin filament"/>
    <property type="evidence" value="ECO:0007669"/>
    <property type="project" value="TreeGrafter"/>
</dbReference>
<dbReference type="PANTHER" id="PTHR23169">
    <property type="entry name" value="ENVOPLAKIN"/>
    <property type="match status" value="1"/>
</dbReference>
<sequence>MQTSLFAHDHGILLLEAQIATGDIIDPVHSHHVPVDVAYQHGYIDEEINCILTDQGFFNSNTHENLLQLLERCVEDPETGLHLLPLTDKAVKGGELVYTGIEARDVFKKATMSALFGTAEQHRDLLQQLCTAASQ</sequence>
<dbReference type="GO" id="GO:0042060">
    <property type="term" value="P:wound healing"/>
    <property type="evidence" value="ECO:0007669"/>
    <property type="project" value="TreeGrafter"/>
</dbReference>